<comment type="caution">
    <text evidence="1">The sequence shown here is derived from an EMBL/GenBank/DDBJ whole genome shotgun (WGS) entry which is preliminary data.</text>
</comment>
<accession>X1II71</accession>
<organism evidence="1">
    <name type="scientific">marine sediment metagenome</name>
    <dbReference type="NCBI Taxonomy" id="412755"/>
    <lineage>
        <taxon>unclassified sequences</taxon>
        <taxon>metagenomes</taxon>
        <taxon>ecological metagenomes</taxon>
    </lineage>
</organism>
<protein>
    <submittedName>
        <fullName evidence="1">Uncharacterized protein</fullName>
    </submittedName>
</protein>
<sequence>MTVLEVTHNLSFESLYIAGKHQVIALFTYSYVKQDI</sequence>
<gene>
    <name evidence="1" type="ORF">S03H2_36610</name>
</gene>
<reference evidence="1" key="1">
    <citation type="journal article" date="2014" name="Front. Microbiol.">
        <title>High frequency of phylogenetically diverse reductive dehalogenase-homologous genes in deep subseafloor sedimentary metagenomes.</title>
        <authorList>
            <person name="Kawai M."/>
            <person name="Futagami T."/>
            <person name="Toyoda A."/>
            <person name="Takaki Y."/>
            <person name="Nishi S."/>
            <person name="Hori S."/>
            <person name="Arai W."/>
            <person name="Tsubouchi T."/>
            <person name="Morono Y."/>
            <person name="Uchiyama I."/>
            <person name="Ito T."/>
            <person name="Fujiyama A."/>
            <person name="Inagaki F."/>
            <person name="Takami H."/>
        </authorList>
    </citation>
    <scope>NUCLEOTIDE SEQUENCE</scope>
    <source>
        <strain evidence="1">Expedition CK06-06</strain>
    </source>
</reference>
<dbReference type="EMBL" id="BARU01022477">
    <property type="protein sequence ID" value="GAH57268.1"/>
    <property type="molecule type" value="Genomic_DNA"/>
</dbReference>
<feature type="non-terminal residue" evidence="1">
    <location>
        <position position="36"/>
    </location>
</feature>
<dbReference type="AlphaFoldDB" id="X1II71"/>
<name>X1II71_9ZZZZ</name>
<proteinExistence type="predicted"/>
<evidence type="ECO:0000313" key="1">
    <source>
        <dbReference type="EMBL" id="GAH57268.1"/>
    </source>
</evidence>